<name>A0AAN8RDQ5_9PEZI</name>
<feature type="region of interest" description="Disordered" evidence="1">
    <location>
        <begin position="100"/>
        <end position="157"/>
    </location>
</feature>
<feature type="compositionally biased region" description="Low complexity" evidence="1">
    <location>
        <begin position="139"/>
        <end position="151"/>
    </location>
</feature>
<dbReference type="Proteomes" id="UP001313282">
    <property type="component" value="Unassembled WGS sequence"/>
</dbReference>
<dbReference type="Gene3D" id="2.60.120.920">
    <property type="match status" value="1"/>
</dbReference>
<proteinExistence type="predicted"/>
<dbReference type="EMBL" id="JAVHNR010000008">
    <property type="protein sequence ID" value="KAK6334587.1"/>
    <property type="molecule type" value="Genomic_DNA"/>
</dbReference>
<accession>A0AAN8RDQ5</accession>
<feature type="region of interest" description="Disordered" evidence="1">
    <location>
        <begin position="271"/>
        <end position="306"/>
    </location>
</feature>
<comment type="caution">
    <text evidence="2">The sequence shown here is derived from an EMBL/GenBank/DDBJ whole genome shotgun (WGS) entry which is preliminary data.</text>
</comment>
<feature type="compositionally biased region" description="Basic and acidic residues" evidence="1">
    <location>
        <begin position="19"/>
        <end position="35"/>
    </location>
</feature>
<evidence type="ECO:0000313" key="3">
    <source>
        <dbReference type="Proteomes" id="UP001313282"/>
    </source>
</evidence>
<feature type="region of interest" description="Disordered" evidence="1">
    <location>
        <begin position="1"/>
        <end position="49"/>
    </location>
</feature>
<dbReference type="AlphaFoldDB" id="A0AAN8RDQ5"/>
<keyword evidence="3" id="KW-1185">Reference proteome</keyword>
<feature type="compositionally biased region" description="Basic and acidic residues" evidence="1">
    <location>
        <begin position="542"/>
        <end position="570"/>
    </location>
</feature>
<feature type="region of interest" description="Disordered" evidence="1">
    <location>
        <begin position="531"/>
        <end position="587"/>
    </location>
</feature>
<dbReference type="InterPro" id="IPR043136">
    <property type="entry name" value="B30.2/SPRY_sf"/>
</dbReference>
<feature type="region of interest" description="Disordered" evidence="1">
    <location>
        <begin position="413"/>
        <end position="434"/>
    </location>
</feature>
<evidence type="ECO:0000256" key="1">
    <source>
        <dbReference type="SAM" id="MobiDB-lite"/>
    </source>
</evidence>
<reference evidence="2 3" key="1">
    <citation type="submission" date="2019-10" db="EMBL/GenBank/DDBJ databases">
        <authorList>
            <person name="Palmer J.M."/>
        </authorList>
    </citation>
    <scope>NUCLEOTIDE SEQUENCE [LARGE SCALE GENOMIC DNA]</scope>
    <source>
        <strain evidence="2 3">TWF718</strain>
    </source>
</reference>
<gene>
    <name evidence="2" type="ORF">TWF718_010044</name>
</gene>
<protein>
    <submittedName>
        <fullName evidence="2">Uncharacterized protein</fullName>
    </submittedName>
</protein>
<evidence type="ECO:0000313" key="2">
    <source>
        <dbReference type="EMBL" id="KAK6334587.1"/>
    </source>
</evidence>
<organism evidence="2 3">
    <name type="scientific">Orbilia javanica</name>
    <dbReference type="NCBI Taxonomy" id="47235"/>
    <lineage>
        <taxon>Eukaryota</taxon>
        <taxon>Fungi</taxon>
        <taxon>Dikarya</taxon>
        <taxon>Ascomycota</taxon>
        <taxon>Pezizomycotina</taxon>
        <taxon>Orbiliomycetes</taxon>
        <taxon>Orbiliales</taxon>
        <taxon>Orbiliaceae</taxon>
        <taxon>Orbilia</taxon>
    </lineage>
</organism>
<feature type="compositionally biased region" description="Pro residues" evidence="1">
    <location>
        <begin position="423"/>
        <end position="433"/>
    </location>
</feature>
<sequence>MKKLFRTSKSTTHAPTDGSGDKSDVKPDVKKEKEAKKKKSKPSSLSTKTLSNAQSNYLAISNIPQLARASDAEALATALAAEVVADNADAGILILLKNNSPQLNSATGPGGRRRSSVLKQPGATRLNSISSEGEDDEPSLASPPLSPRSNSVTSQGRPRVHFDVSEKIILEAQWYSHQQRFTITSGNFLHFERPPTANYKFSTTAESIQTKGTLLQLVSSASSDDDKNTWDSTTGLPLYAARYHSPSVTLADRTIYWEAQICSLGFSKFSSVDNSDGGPVSRTLSSGKHVNSPPSSPKPIAAPSGEDSLADLGLSRSISHTYPLSNRMTGAAIAIGFVVKSVTPDTVPFIRRRSSLRPIDEFPFPCSTGGDGVFWSSENGGSVYIDGCSAKHSLAAGVGDTIGIGITYKLDTEKQSSNDASPVPTPPTTPPPIIQKESKELFRRKSSATNGKDHEVPYAEPKDLQPVSTEVFFVVNGEKKLTLSHPHVANNLFDNLIPGYLLGANDVFPCICVQGSGVECKTRIGQAVTWRGEGGSTEPPVEEVKQVETKEVPKETPKEAPKEAPKETPKKSGRWWTHLGHHGHSSS</sequence>